<dbReference type="Proteomes" id="UP000707451">
    <property type="component" value="Unassembled WGS sequence"/>
</dbReference>
<evidence type="ECO:0000256" key="5">
    <source>
        <dbReference type="ARBA" id="ARBA00022856"/>
    </source>
</evidence>
<evidence type="ECO:0000256" key="3">
    <source>
        <dbReference type="ARBA" id="ARBA00022448"/>
    </source>
</evidence>
<dbReference type="NCBIfam" id="TIGR00728">
    <property type="entry name" value="OPT_sfam"/>
    <property type="match status" value="1"/>
</dbReference>
<dbReference type="InterPro" id="IPR004648">
    <property type="entry name" value="Oligpept_transpt"/>
</dbReference>
<dbReference type="NCBIfam" id="TIGR00727">
    <property type="entry name" value="ISP4_OPT"/>
    <property type="match status" value="1"/>
</dbReference>
<sequence>MELRSVPKHLSAGPPPTTTTTKSHSASTSWTHTPTPSTTYPSHRYNEFNEYNEKQSLEYIEQPPINLDEDEGVSPIEEVRVTVSSSDDPSLPYNTFRMWFLGLIFTAIIAFVNQFFYLRQTQISIGYPVVALVSLPLGHMMAKCLPTRQFRITLVPFTRIGFSFTLNPGPFSIKEHILIGTMAACNANTAYAVDIVILQKIFYGEEQPFVAGLFLVLTTQVTGFAMAGAIRRFLVRPADMVWPSTLVTASLFRSLHASSTGSSSSDLENAGRMSRMKYFLLVTLGSFIYYWFPGFIFPTIGVISWICWINPQSAVLAQLTGSQGLGIGTIALDWSAVSYNLQPLVTPWFAQLNIMLGFIFLTYILVPWAYYTNLWDSKKYPILSSNSFQQNGSIYNVSAVLDSNGFLDEEAYRIYGPLRISGFFALTYGVGFAALTATIIHTILYHGKEIVQRWKSAASGREDVHSRLMSAYPEVPDWWYGLLFVVMVTLSFITTVKYEYMPWWALILALFMAAIFIIPVGILQAVTNQQPGLNIVTEYVIGYLLPGRAIANVTFKTYGYIVNVQALNFVSDLKLGHYMKVPPQSMFLVQLISSVISCTINLGTATWLMNTQPNLCTPQGAPFTCRATNTFYSASVIWGAIGPARVFGHKDGALYSSVQLGFLIGALLPLIFWAASKQFPKAQWLKLVHWPVLFTATSNMPPALPYFYSNGLVIGFVFMFLMRRYRYRWWSRYNYLTSAALDTGVALAGMVIFFAFEMWNIKMPYWWGNPDPNATDINAAAMDHCGLGRRPLEP</sequence>
<evidence type="ECO:0000313" key="12">
    <source>
        <dbReference type="Proteomes" id="UP000707451"/>
    </source>
</evidence>
<feature type="transmembrane region" description="Helical" evidence="10">
    <location>
        <begin position="587"/>
        <end position="609"/>
    </location>
</feature>
<keyword evidence="3" id="KW-0813">Transport</keyword>
<keyword evidence="5" id="KW-0571">Peptide transport</keyword>
<feature type="transmembrane region" description="Helical" evidence="10">
    <location>
        <begin position="733"/>
        <end position="756"/>
    </location>
</feature>
<evidence type="ECO:0000256" key="2">
    <source>
        <dbReference type="ARBA" id="ARBA00008807"/>
    </source>
</evidence>
<comment type="caution">
    <text evidence="11">The sequence shown here is derived from an EMBL/GenBank/DDBJ whole genome shotgun (WGS) entry which is preliminary data.</text>
</comment>
<feature type="transmembrane region" description="Helical" evidence="10">
    <location>
        <begin position="478"/>
        <end position="496"/>
    </location>
</feature>
<feature type="transmembrane region" description="Helical" evidence="10">
    <location>
        <begin position="98"/>
        <end position="118"/>
    </location>
</feature>
<evidence type="ECO:0008006" key="13">
    <source>
        <dbReference type="Google" id="ProtNLM"/>
    </source>
</evidence>
<evidence type="ECO:0000256" key="4">
    <source>
        <dbReference type="ARBA" id="ARBA00022692"/>
    </source>
</evidence>
<protein>
    <recommendedName>
        <fullName evidence="13">Oligopeptide transporter</fullName>
    </recommendedName>
</protein>
<dbReference type="GO" id="GO:0015031">
    <property type="term" value="P:protein transport"/>
    <property type="evidence" value="ECO:0007669"/>
    <property type="project" value="UniProtKB-KW"/>
</dbReference>
<feature type="transmembrane region" description="Helical" evidence="10">
    <location>
        <begin position="348"/>
        <end position="371"/>
    </location>
</feature>
<feature type="transmembrane region" description="Helical" evidence="10">
    <location>
        <begin position="125"/>
        <end position="142"/>
    </location>
</feature>
<organism evidence="11 12">
    <name type="scientific">Linnemannia hyalina</name>
    <dbReference type="NCBI Taxonomy" id="64524"/>
    <lineage>
        <taxon>Eukaryota</taxon>
        <taxon>Fungi</taxon>
        <taxon>Fungi incertae sedis</taxon>
        <taxon>Mucoromycota</taxon>
        <taxon>Mortierellomycotina</taxon>
        <taxon>Mortierellomycetes</taxon>
        <taxon>Mortierellales</taxon>
        <taxon>Mortierellaceae</taxon>
        <taxon>Linnemannia</taxon>
    </lineage>
</organism>
<feature type="transmembrane region" description="Helical" evidence="10">
    <location>
        <begin position="653"/>
        <end position="675"/>
    </location>
</feature>
<comment type="subcellular location">
    <subcellularLocation>
        <location evidence="1">Membrane</location>
        <topology evidence="1">Multi-pass membrane protein</topology>
    </subcellularLocation>
</comment>
<keyword evidence="12" id="KW-1185">Reference proteome</keyword>
<proteinExistence type="inferred from homology"/>
<feature type="transmembrane region" description="Helical" evidence="10">
    <location>
        <begin position="278"/>
        <end position="306"/>
    </location>
</feature>
<comment type="similarity">
    <text evidence="2">Belongs to the oligopeptide OPT transporter family.</text>
</comment>
<evidence type="ECO:0000256" key="1">
    <source>
        <dbReference type="ARBA" id="ARBA00004141"/>
    </source>
</evidence>
<feature type="transmembrane region" description="Helical" evidence="10">
    <location>
        <begin position="423"/>
        <end position="444"/>
    </location>
</feature>
<evidence type="ECO:0000256" key="10">
    <source>
        <dbReference type="SAM" id="Phobius"/>
    </source>
</evidence>
<gene>
    <name evidence="11" type="ORF">KI688_005654</name>
</gene>
<evidence type="ECO:0000256" key="9">
    <source>
        <dbReference type="SAM" id="MobiDB-lite"/>
    </source>
</evidence>
<keyword evidence="6" id="KW-0653">Protein transport</keyword>
<dbReference type="EMBL" id="JAHRHY010000002">
    <property type="protein sequence ID" value="KAG9071442.1"/>
    <property type="molecule type" value="Genomic_DNA"/>
</dbReference>
<evidence type="ECO:0000256" key="6">
    <source>
        <dbReference type="ARBA" id="ARBA00022927"/>
    </source>
</evidence>
<feature type="transmembrane region" description="Helical" evidence="10">
    <location>
        <begin position="503"/>
        <end position="526"/>
    </location>
</feature>
<dbReference type="GO" id="GO:0035673">
    <property type="term" value="F:oligopeptide transmembrane transporter activity"/>
    <property type="evidence" value="ECO:0007669"/>
    <property type="project" value="InterPro"/>
</dbReference>
<keyword evidence="4 10" id="KW-0812">Transmembrane</keyword>
<dbReference type="OrthoDB" id="9986677at2759"/>
<name>A0A9P8BZG5_9FUNG</name>
<evidence type="ECO:0000256" key="7">
    <source>
        <dbReference type="ARBA" id="ARBA00022989"/>
    </source>
</evidence>
<dbReference type="Pfam" id="PF03169">
    <property type="entry name" value="OPT"/>
    <property type="match status" value="1"/>
</dbReference>
<keyword evidence="8 10" id="KW-0472">Membrane</keyword>
<dbReference type="AlphaFoldDB" id="A0A9P8BZG5"/>
<dbReference type="InterPro" id="IPR004813">
    <property type="entry name" value="OPT"/>
</dbReference>
<feature type="transmembrane region" description="Helical" evidence="10">
    <location>
        <begin position="209"/>
        <end position="230"/>
    </location>
</feature>
<dbReference type="GO" id="GO:0016020">
    <property type="term" value="C:membrane"/>
    <property type="evidence" value="ECO:0007669"/>
    <property type="project" value="UniProtKB-SubCell"/>
</dbReference>
<keyword evidence="7 10" id="KW-1133">Transmembrane helix</keyword>
<feature type="transmembrane region" description="Helical" evidence="10">
    <location>
        <begin position="703"/>
        <end position="721"/>
    </location>
</feature>
<feature type="compositionally biased region" description="Low complexity" evidence="9">
    <location>
        <begin position="18"/>
        <end position="43"/>
    </location>
</feature>
<evidence type="ECO:0000256" key="8">
    <source>
        <dbReference type="ARBA" id="ARBA00023136"/>
    </source>
</evidence>
<accession>A0A9P8BZG5</accession>
<evidence type="ECO:0000313" key="11">
    <source>
        <dbReference type="EMBL" id="KAG9071442.1"/>
    </source>
</evidence>
<dbReference type="PANTHER" id="PTHR22601">
    <property type="entry name" value="ISP4 LIKE PROTEIN"/>
    <property type="match status" value="1"/>
</dbReference>
<feature type="region of interest" description="Disordered" evidence="9">
    <location>
        <begin position="1"/>
        <end position="44"/>
    </location>
</feature>
<reference evidence="11" key="1">
    <citation type="submission" date="2021-06" db="EMBL/GenBank/DDBJ databases">
        <title>Genome Sequence of Mortierella hyaline Strain SCG-10, a Cold-Adapted, Nitrate-Reducing Fungus Isolated from Soil in Minnesota, USA.</title>
        <authorList>
            <person name="Aldossari N."/>
        </authorList>
    </citation>
    <scope>NUCLEOTIDE SEQUENCE</scope>
    <source>
        <strain evidence="11">SCG-10</strain>
    </source>
</reference>